<organism evidence="1 2">
    <name type="scientific">Halomicrobium zhouii</name>
    <dbReference type="NCBI Taxonomy" id="767519"/>
    <lineage>
        <taxon>Archaea</taxon>
        <taxon>Methanobacteriati</taxon>
        <taxon>Methanobacteriota</taxon>
        <taxon>Stenosarchaea group</taxon>
        <taxon>Halobacteria</taxon>
        <taxon>Halobacteriales</taxon>
        <taxon>Haloarculaceae</taxon>
        <taxon>Halomicrobium</taxon>
    </lineage>
</organism>
<gene>
    <name evidence="1" type="ORF">SAMN05216559_2315</name>
</gene>
<dbReference type="STRING" id="767519.SAMN05216559_2315"/>
<proteinExistence type="predicted"/>
<reference evidence="1 2" key="1">
    <citation type="submission" date="2016-10" db="EMBL/GenBank/DDBJ databases">
        <authorList>
            <person name="de Groot N.N."/>
        </authorList>
    </citation>
    <scope>NUCLEOTIDE SEQUENCE [LARGE SCALE GENOMIC DNA]</scope>
    <source>
        <strain evidence="1 2">CGMCC 1.10457</strain>
    </source>
</reference>
<evidence type="ECO:0000313" key="2">
    <source>
        <dbReference type="Proteomes" id="UP000199062"/>
    </source>
</evidence>
<name>A0A1I6L9J3_9EURY</name>
<sequence>MLFETLHKPASRHEVVFIIGKSEEHGLKRTEVRPYTCKCGCDLTPERLDEGDRMKTSWPNCKSWRDGGNKRCPECNSKFHMPPREQMGRTFGYETRPKDDNTDTITKARKRRAREKYGDSCILCDSDDEIGYVRIVPPKFWGIADAPNLVPFCSTHKPRHHVFLDISYPGKWMRFPDLVDWKAYTSSLKEQLLEAGHEGTAFVDHLDELLEVGQVPPRDPYWLAKNVEDTLDASQ</sequence>
<evidence type="ECO:0000313" key="1">
    <source>
        <dbReference type="EMBL" id="SFS00136.1"/>
    </source>
</evidence>
<dbReference type="EMBL" id="FOZK01000002">
    <property type="protein sequence ID" value="SFS00136.1"/>
    <property type="molecule type" value="Genomic_DNA"/>
</dbReference>
<protein>
    <submittedName>
        <fullName evidence="1">Uncharacterized protein</fullName>
    </submittedName>
</protein>
<dbReference type="Proteomes" id="UP000199062">
    <property type="component" value="Unassembled WGS sequence"/>
</dbReference>
<dbReference type="AlphaFoldDB" id="A0A1I6L9J3"/>
<accession>A0A1I6L9J3</accession>
<keyword evidence="2" id="KW-1185">Reference proteome</keyword>